<dbReference type="RefSeq" id="XP_015695071.1">
    <property type="nucleotide sequence ID" value="XM_015839585.1"/>
</dbReference>
<accession>J3MN95</accession>
<organism evidence="2">
    <name type="scientific">Oryza brachyantha</name>
    <name type="common">malo sina</name>
    <dbReference type="NCBI Taxonomy" id="4533"/>
    <lineage>
        <taxon>Eukaryota</taxon>
        <taxon>Viridiplantae</taxon>
        <taxon>Streptophyta</taxon>
        <taxon>Embryophyta</taxon>
        <taxon>Tracheophyta</taxon>
        <taxon>Spermatophyta</taxon>
        <taxon>Magnoliopsida</taxon>
        <taxon>Liliopsida</taxon>
        <taxon>Poales</taxon>
        <taxon>Poaceae</taxon>
        <taxon>BOP clade</taxon>
        <taxon>Oryzoideae</taxon>
        <taxon>Oryzeae</taxon>
        <taxon>Oryzinae</taxon>
        <taxon>Oryza</taxon>
    </lineage>
</organism>
<dbReference type="Proteomes" id="UP000006038">
    <property type="component" value="Chromosome 7"/>
</dbReference>
<dbReference type="GeneID" id="107304639"/>
<dbReference type="KEGG" id="obr:107304639"/>
<protein>
    <submittedName>
        <fullName evidence="2">Uncharacterized protein</fullName>
    </submittedName>
</protein>
<reference evidence="2" key="1">
    <citation type="journal article" date="2013" name="Nat. Commun.">
        <title>Whole-genome sequencing of Oryza brachyantha reveals mechanisms underlying Oryza genome evolution.</title>
        <authorList>
            <person name="Chen J."/>
            <person name="Huang Q."/>
            <person name="Gao D."/>
            <person name="Wang J."/>
            <person name="Lang Y."/>
            <person name="Liu T."/>
            <person name="Li B."/>
            <person name="Bai Z."/>
            <person name="Luis Goicoechea J."/>
            <person name="Liang C."/>
            <person name="Chen C."/>
            <person name="Zhang W."/>
            <person name="Sun S."/>
            <person name="Liao Y."/>
            <person name="Zhang X."/>
            <person name="Yang L."/>
            <person name="Song C."/>
            <person name="Wang M."/>
            <person name="Shi J."/>
            <person name="Liu G."/>
            <person name="Liu J."/>
            <person name="Zhou H."/>
            <person name="Zhou W."/>
            <person name="Yu Q."/>
            <person name="An N."/>
            <person name="Chen Y."/>
            <person name="Cai Q."/>
            <person name="Wang B."/>
            <person name="Liu B."/>
            <person name="Min J."/>
            <person name="Huang Y."/>
            <person name="Wu H."/>
            <person name="Li Z."/>
            <person name="Zhang Y."/>
            <person name="Yin Y."/>
            <person name="Song W."/>
            <person name="Jiang J."/>
            <person name="Jackson S.A."/>
            <person name="Wing R.A."/>
            <person name="Wang J."/>
            <person name="Chen M."/>
        </authorList>
    </citation>
    <scope>NUCLEOTIDE SEQUENCE [LARGE SCALE GENOMIC DNA]</scope>
    <source>
        <strain evidence="2">cv. IRGC 101232</strain>
    </source>
</reference>
<dbReference type="EnsemblPlants" id="OB07G28770.1">
    <property type="protein sequence ID" value="OB07G28770.1"/>
    <property type="gene ID" value="OB07G28770"/>
</dbReference>
<proteinExistence type="predicted"/>
<dbReference type="Gramene" id="OB07G28770.1">
    <property type="protein sequence ID" value="OB07G28770.1"/>
    <property type="gene ID" value="OB07G28770"/>
</dbReference>
<dbReference type="AlphaFoldDB" id="J3MN95"/>
<reference evidence="2" key="2">
    <citation type="submission" date="2013-04" db="UniProtKB">
        <authorList>
            <consortium name="EnsemblPlants"/>
        </authorList>
    </citation>
    <scope>IDENTIFICATION</scope>
</reference>
<name>J3MN95_ORYBR</name>
<dbReference type="HOGENOM" id="CLU_146328_1_0_1"/>
<dbReference type="OMA" id="AIRHHRC"/>
<evidence type="ECO:0000313" key="2">
    <source>
        <dbReference type="EnsemblPlants" id="OB07G28770.1"/>
    </source>
</evidence>
<evidence type="ECO:0000313" key="3">
    <source>
        <dbReference type="Proteomes" id="UP000006038"/>
    </source>
</evidence>
<gene>
    <name evidence="2" type="primary">LOC107304639</name>
</gene>
<sequence length="130" mass="15043">MADGRPKRKEPEPEAASTEGPSDWIHTAASAFWLVQEMNEQAKLDEERLREDRENAAWVMATLPEFRKKFNLPVRTPEEEAEYTAAALANLDRLRDDDGFDDYLDLLVRPEDRALSKRRAVDDGALRRYH</sequence>
<feature type="region of interest" description="Disordered" evidence="1">
    <location>
        <begin position="1"/>
        <end position="24"/>
    </location>
</feature>
<evidence type="ECO:0000256" key="1">
    <source>
        <dbReference type="SAM" id="MobiDB-lite"/>
    </source>
</evidence>
<keyword evidence="3" id="KW-1185">Reference proteome</keyword>